<reference evidence="3" key="2">
    <citation type="journal article" date="2018" name="Nat. Commun.">
        <title>Extreme sensitivity to ultraviolet light in the fungal pathogen causing white-nose syndrome of bats.</title>
        <authorList>
            <person name="Palmer J.M."/>
            <person name="Drees K.P."/>
            <person name="Foster J.T."/>
            <person name="Lindner D.L."/>
        </authorList>
    </citation>
    <scope>NUCLEOTIDE SEQUENCE [LARGE SCALE GENOMIC DNA]</scope>
    <source>
        <strain evidence="3">UAMH 10579</strain>
    </source>
</reference>
<proteinExistence type="predicted"/>
<evidence type="ECO:0000313" key="3">
    <source>
        <dbReference type="Proteomes" id="UP000091956"/>
    </source>
</evidence>
<organism evidence="2 3">
    <name type="scientific">Pseudogymnoascus verrucosus</name>
    <dbReference type="NCBI Taxonomy" id="342668"/>
    <lineage>
        <taxon>Eukaryota</taxon>
        <taxon>Fungi</taxon>
        <taxon>Dikarya</taxon>
        <taxon>Ascomycota</taxon>
        <taxon>Pezizomycotina</taxon>
        <taxon>Leotiomycetes</taxon>
        <taxon>Thelebolales</taxon>
        <taxon>Thelebolaceae</taxon>
        <taxon>Pseudogymnoascus</taxon>
    </lineage>
</organism>
<evidence type="ECO:0000256" key="1">
    <source>
        <dbReference type="SAM" id="MobiDB-lite"/>
    </source>
</evidence>
<dbReference type="RefSeq" id="XP_018126293.1">
    <property type="nucleotide sequence ID" value="XM_018279072.2"/>
</dbReference>
<dbReference type="Proteomes" id="UP000091956">
    <property type="component" value="Unassembled WGS sequence"/>
</dbReference>
<keyword evidence="3" id="KW-1185">Reference proteome</keyword>
<feature type="compositionally biased region" description="Polar residues" evidence="1">
    <location>
        <begin position="1"/>
        <end position="14"/>
    </location>
</feature>
<feature type="compositionally biased region" description="Low complexity" evidence="1">
    <location>
        <begin position="47"/>
        <end position="60"/>
    </location>
</feature>
<dbReference type="AlphaFoldDB" id="A0A1B8G9S2"/>
<reference evidence="2 3" key="1">
    <citation type="submission" date="2016-03" db="EMBL/GenBank/DDBJ databases">
        <title>Comparative genomics of Pseudogymnoascus destructans, the fungus causing white-nose syndrome of bats.</title>
        <authorList>
            <person name="Palmer J.M."/>
            <person name="Drees K.P."/>
            <person name="Foster J.T."/>
            <person name="Lindner D.L."/>
        </authorList>
    </citation>
    <scope>NUCLEOTIDE SEQUENCE [LARGE SCALE GENOMIC DNA]</scope>
    <source>
        <strain evidence="2 3">UAMH 10579</strain>
    </source>
</reference>
<accession>A0A1B8G9S2</accession>
<sequence>MTDQITNSMTSATLHSDLRAPSVAPRRAHAQAEKWRHTVQTIPVHWTSTSSSPASAISTPIPRPQKQPRITRGPIPSRGTALAHAWMECADTSCSSTSGDLEAMYDSVGLPPGVPVGDEAVFYTYDSEASPASSVGLDGLVEKAEMHFRERETERIVRAEYEVLDGEGEKVKRRRGKAESVEGEGEGEVVEGEVGGAWEAI</sequence>
<evidence type="ECO:0000313" key="2">
    <source>
        <dbReference type="EMBL" id="OBT92560.1"/>
    </source>
</evidence>
<protein>
    <submittedName>
        <fullName evidence="2">Uncharacterized protein</fullName>
    </submittedName>
</protein>
<dbReference type="OrthoDB" id="5153521at2759"/>
<feature type="region of interest" description="Disordered" evidence="1">
    <location>
        <begin position="1"/>
        <end position="75"/>
    </location>
</feature>
<dbReference type="GeneID" id="28843046"/>
<name>A0A1B8G9S2_9PEZI</name>
<gene>
    <name evidence="2" type="ORF">VE01_09660</name>
</gene>
<dbReference type="EMBL" id="KV460265">
    <property type="protein sequence ID" value="OBT92560.1"/>
    <property type="molecule type" value="Genomic_DNA"/>
</dbReference>